<dbReference type="InterPro" id="IPR051082">
    <property type="entry name" value="Pentapeptide-BTB/POZ_domain"/>
</dbReference>
<comment type="caution">
    <text evidence="3">The sequence shown here is derived from an EMBL/GenBank/DDBJ whole genome shotgun (WGS) entry which is preliminary data.</text>
</comment>
<protein>
    <recommendedName>
        <fullName evidence="5">Pentapeptide repeat-containing protein</fullName>
    </recommendedName>
</protein>
<dbReference type="OrthoDB" id="4563217at2"/>
<dbReference type="InterPro" id="IPR001646">
    <property type="entry name" value="5peptide_repeat"/>
</dbReference>
<dbReference type="EMBL" id="MSIE01000005">
    <property type="protein sequence ID" value="OLF18747.1"/>
    <property type="molecule type" value="Genomic_DNA"/>
</dbReference>
<dbReference type="Proteomes" id="UP000185596">
    <property type="component" value="Unassembled WGS sequence"/>
</dbReference>
<proteinExistence type="predicted"/>
<accession>A0A1Q8CWL8</accession>
<gene>
    <name evidence="3" type="ORF">BU204_04370</name>
</gene>
<feature type="chain" id="PRO_5013180862" description="Pentapeptide repeat-containing protein" evidence="2">
    <location>
        <begin position="20"/>
        <end position="265"/>
    </location>
</feature>
<feature type="signal peptide" evidence="2">
    <location>
        <begin position="1"/>
        <end position="19"/>
    </location>
</feature>
<dbReference type="STRING" id="1912961.BU204_04370"/>
<feature type="compositionally biased region" description="Low complexity" evidence="1">
    <location>
        <begin position="248"/>
        <end position="258"/>
    </location>
</feature>
<dbReference type="SUPFAM" id="SSF141571">
    <property type="entry name" value="Pentapeptide repeat-like"/>
    <property type="match status" value="1"/>
</dbReference>
<reference evidence="3 4" key="1">
    <citation type="submission" date="2016-12" db="EMBL/GenBank/DDBJ databases">
        <title>The draft genome sequence of Actinophytocola sp. 11-183.</title>
        <authorList>
            <person name="Wang W."/>
            <person name="Yuan L."/>
        </authorList>
    </citation>
    <scope>NUCLEOTIDE SEQUENCE [LARGE SCALE GENOMIC DNA]</scope>
    <source>
        <strain evidence="3 4">11-183</strain>
    </source>
</reference>
<dbReference type="Gene3D" id="2.160.20.80">
    <property type="entry name" value="E3 ubiquitin-protein ligase SopA"/>
    <property type="match status" value="1"/>
</dbReference>
<feature type="region of interest" description="Disordered" evidence="1">
    <location>
        <begin position="234"/>
        <end position="265"/>
    </location>
</feature>
<keyword evidence="4" id="KW-1185">Reference proteome</keyword>
<keyword evidence="2" id="KW-0732">Signal</keyword>
<dbReference type="AlphaFoldDB" id="A0A1Q8CWL8"/>
<evidence type="ECO:0000313" key="4">
    <source>
        <dbReference type="Proteomes" id="UP000185596"/>
    </source>
</evidence>
<evidence type="ECO:0008006" key="5">
    <source>
        <dbReference type="Google" id="ProtNLM"/>
    </source>
</evidence>
<evidence type="ECO:0000313" key="3">
    <source>
        <dbReference type="EMBL" id="OLF18747.1"/>
    </source>
</evidence>
<evidence type="ECO:0000256" key="2">
    <source>
        <dbReference type="SAM" id="SignalP"/>
    </source>
</evidence>
<name>A0A1Q8CWL8_9PSEU</name>
<organism evidence="3 4">
    <name type="scientific">Actinophytocola xanthii</name>
    <dbReference type="NCBI Taxonomy" id="1912961"/>
    <lineage>
        <taxon>Bacteria</taxon>
        <taxon>Bacillati</taxon>
        <taxon>Actinomycetota</taxon>
        <taxon>Actinomycetes</taxon>
        <taxon>Pseudonocardiales</taxon>
        <taxon>Pseudonocardiaceae</taxon>
    </lineage>
</organism>
<dbReference type="PANTHER" id="PTHR14136:SF17">
    <property type="entry name" value="BTB_POZ DOMAIN-CONTAINING PROTEIN KCTD9"/>
    <property type="match status" value="1"/>
</dbReference>
<dbReference type="PANTHER" id="PTHR14136">
    <property type="entry name" value="BTB_POZ DOMAIN-CONTAINING PROTEIN KCTD9"/>
    <property type="match status" value="1"/>
</dbReference>
<dbReference type="Pfam" id="PF00805">
    <property type="entry name" value="Pentapeptide"/>
    <property type="match status" value="2"/>
</dbReference>
<sequence length="265" mass="28103">MLAALAALAPLGSIGTAAAAIGALIFTSGSLDATREQILIAEQGQYTDRYSRAVEQLGQHGPEKLQVRLGGIYALERLSRDSPRDQPTILEMVSAFVRSTAPAELNDSRFRCPAARPDRLEVDIQAALTVLGRRDTGHDDDAAVDLAGTCLARADLSEAAIARADLGNADLDSADLRRADLSAASVIYTNLRGARLDGARLDRAVLFSGDLTRANLSSASLREADLSVATSMTPASFVPTSPRRTCRSRNSGRSSSPRHACAKRT</sequence>
<evidence type="ECO:0000256" key="1">
    <source>
        <dbReference type="SAM" id="MobiDB-lite"/>
    </source>
</evidence>